<sequence length="429" mass="46018">MDWIRKFSKFLMPIFILLVIAWVYCLYSGVQASEEAQKMAEEAQKAAAAGAAAAKAAGEAAGCNILLNNNLGLKGDLGRIIAQTPVCTPTCTEGCIDPNAPRGYLGIPGAPKPSPIGGLLWAIWVGWIFSTVGAFGGIMAGVGHITIFGLANYAKSFKKTNPALNKFLTDTIRVSNMFLVGLSALVSTVNYWRMKRIVWPLAIALAIGAVGGAFGIAELTAGKISLKSYIGYFGLAVFAVAGFMFYGTTERARAKRKAAREAAKRFEEAAKKGGEAEGVKVVSFGLTKCVFTFYGVEFKFNPLLAAFGGLVIATIAVFLGIGGGFLLVPFMTDIVKLPMFIVAGTSAFVVLIKMIMGIFTYMVLKGVQVWWPLIGTELVGIFIGSMVGPRTQKYIPDIWLKRLFVVLAIYVGLRYTSKGFLGKSIVPPY</sequence>
<feature type="transmembrane region" description="Helical" evidence="5">
    <location>
        <begin position="12"/>
        <end position="30"/>
    </location>
</feature>
<feature type="transmembrane region" description="Helical" evidence="5">
    <location>
        <begin position="198"/>
        <end position="217"/>
    </location>
</feature>
<dbReference type="OrthoDB" id="9793791at2"/>
<feature type="transmembrane region" description="Helical" evidence="5">
    <location>
        <begin position="303"/>
        <end position="328"/>
    </location>
</feature>
<evidence type="ECO:0000256" key="2">
    <source>
        <dbReference type="ARBA" id="ARBA00022692"/>
    </source>
</evidence>
<name>A0A177E6Z0_9BACT</name>
<keyword evidence="4 5" id="KW-0472">Membrane</keyword>
<gene>
    <name evidence="6" type="ORF">TH606_05450</name>
</gene>
<proteinExistence type="inferred from homology"/>
<comment type="caution">
    <text evidence="6">The sequence shown here is derived from an EMBL/GenBank/DDBJ whole genome shotgun (WGS) entry which is preliminary data.</text>
</comment>
<evidence type="ECO:0000313" key="7">
    <source>
        <dbReference type="Proteomes" id="UP000076964"/>
    </source>
</evidence>
<dbReference type="GO" id="GO:0005886">
    <property type="term" value="C:plasma membrane"/>
    <property type="evidence" value="ECO:0007669"/>
    <property type="project" value="UniProtKB-SubCell"/>
</dbReference>
<comment type="subcellular location">
    <subcellularLocation>
        <location evidence="5">Cell membrane</location>
        <topology evidence="5">Multi-pass membrane protein</topology>
    </subcellularLocation>
    <subcellularLocation>
        <location evidence="1">Membrane</location>
        <topology evidence="1">Multi-pass membrane protein</topology>
    </subcellularLocation>
</comment>
<keyword evidence="2 5" id="KW-0812">Transmembrane</keyword>
<reference evidence="6 7" key="1">
    <citation type="submission" date="2016-02" db="EMBL/GenBank/DDBJ databases">
        <title>Draft genome sequence of Thermodesulfatator sp. S606.</title>
        <authorList>
            <person name="Lai Q."/>
            <person name="Cao J."/>
            <person name="Dupont S."/>
            <person name="Shao Z."/>
            <person name="Jebbar M."/>
            <person name="Alain K."/>
        </authorList>
    </citation>
    <scope>NUCLEOTIDE SEQUENCE [LARGE SCALE GENOMIC DNA]</scope>
    <source>
        <strain evidence="6 7">S606</strain>
    </source>
</reference>
<feature type="transmembrane region" description="Helical" evidence="5">
    <location>
        <begin position="121"/>
        <end position="153"/>
    </location>
</feature>
<accession>A0A177E6Z0</accession>
<evidence type="ECO:0000256" key="4">
    <source>
        <dbReference type="ARBA" id="ARBA00023136"/>
    </source>
</evidence>
<organism evidence="6 7">
    <name type="scientific">Thermodesulfatator autotrophicus</name>
    <dbReference type="NCBI Taxonomy" id="1795632"/>
    <lineage>
        <taxon>Bacteria</taxon>
        <taxon>Pseudomonadati</taxon>
        <taxon>Thermodesulfobacteriota</taxon>
        <taxon>Thermodesulfobacteria</taxon>
        <taxon>Thermodesulfobacteriales</taxon>
        <taxon>Thermodesulfatatoraceae</taxon>
        <taxon>Thermodesulfatator</taxon>
    </lineage>
</organism>
<dbReference type="EMBL" id="LSFI01000021">
    <property type="protein sequence ID" value="OAG27723.1"/>
    <property type="molecule type" value="Genomic_DNA"/>
</dbReference>
<dbReference type="STRING" id="1795632.TH606_05450"/>
<evidence type="ECO:0000256" key="1">
    <source>
        <dbReference type="ARBA" id="ARBA00004141"/>
    </source>
</evidence>
<feature type="transmembrane region" description="Helical" evidence="5">
    <location>
        <begin position="399"/>
        <end position="417"/>
    </location>
</feature>
<keyword evidence="5" id="KW-1003">Cell membrane</keyword>
<feature type="transmembrane region" description="Helical" evidence="5">
    <location>
        <begin position="174"/>
        <end position="192"/>
    </location>
</feature>
<dbReference type="PANTHER" id="PTHR43701:SF2">
    <property type="entry name" value="MEMBRANE TRANSPORTER PROTEIN YJNA-RELATED"/>
    <property type="match status" value="1"/>
</dbReference>
<dbReference type="InterPro" id="IPR002781">
    <property type="entry name" value="TM_pro_TauE-like"/>
</dbReference>
<protein>
    <recommendedName>
        <fullName evidence="5">Probable membrane transporter protein</fullName>
    </recommendedName>
</protein>
<dbReference type="Pfam" id="PF01925">
    <property type="entry name" value="TauE"/>
    <property type="match status" value="1"/>
</dbReference>
<evidence type="ECO:0000256" key="3">
    <source>
        <dbReference type="ARBA" id="ARBA00022989"/>
    </source>
</evidence>
<evidence type="ECO:0000256" key="5">
    <source>
        <dbReference type="RuleBase" id="RU363041"/>
    </source>
</evidence>
<dbReference type="InterPro" id="IPR051598">
    <property type="entry name" value="TSUP/Inactive_protease-like"/>
</dbReference>
<comment type="similarity">
    <text evidence="5">Belongs to the 4-toluene sulfonate uptake permease (TSUP) (TC 2.A.102) family.</text>
</comment>
<feature type="transmembrane region" description="Helical" evidence="5">
    <location>
        <begin position="340"/>
        <end position="363"/>
    </location>
</feature>
<dbReference type="PANTHER" id="PTHR43701">
    <property type="entry name" value="MEMBRANE TRANSPORTER PROTEIN MJ0441-RELATED"/>
    <property type="match status" value="1"/>
</dbReference>
<feature type="transmembrane region" description="Helical" evidence="5">
    <location>
        <begin position="229"/>
        <end position="247"/>
    </location>
</feature>
<dbReference type="AlphaFoldDB" id="A0A177E6Z0"/>
<keyword evidence="7" id="KW-1185">Reference proteome</keyword>
<keyword evidence="3 5" id="KW-1133">Transmembrane helix</keyword>
<dbReference type="RefSeq" id="WP_068541914.1">
    <property type="nucleotide sequence ID" value="NZ_LSFI01000021.1"/>
</dbReference>
<evidence type="ECO:0000313" key="6">
    <source>
        <dbReference type="EMBL" id="OAG27723.1"/>
    </source>
</evidence>
<dbReference type="Proteomes" id="UP000076964">
    <property type="component" value="Unassembled WGS sequence"/>
</dbReference>
<feature type="transmembrane region" description="Helical" evidence="5">
    <location>
        <begin position="369"/>
        <end position="387"/>
    </location>
</feature>